<dbReference type="HOGENOM" id="CLU_2717022_0_0_11"/>
<feature type="region of interest" description="Disordered" evidence="1">
    <location>
        <begin position="1"/>
        <end position="20"/>
    </location>
</feature>
<gene>
    <name evidence="2" type="ordered locus">KSE_24280</name>
</gene>
<name>E4NAL4_KITSK</name>
<dbReference type="KEGG" id="ksk:KSE_24280"/>
<protein>
    <submittedName>
        <fullName evidence="2">Uncharacterized protein</fullName>
    </submittedName>
</protein>
<evidence type="ECO:0000313" key="3">
    <source>
        <dbReference type="Proteomes" id="UP000007076"/>
    </source>
</evidence>
<accession>E4NAL4</accession>
<evidence type="ECO:0000313" key="2">
    <source>
        <dbReference type="EMBL" id="BAJ28245.1"/>
    </source>
</evidence>
<proteinExistence type="predicted"/>
<organism evidence="2 3">
    <name type="scientific">Kitasatospora setae (strain ATCC 33774 / DSM 43861 / JCM 3304 / KCC A-0304 / NBRC 14216 / KM-6054)</name>
    <name type="common">Streptomyces setae</name>
    <dbReference type="NCBI Taxonomy" id="452652"/>
    <lineage>
        <taxon>Bacteria</taxon>
        <taxon>Bacillati</taxon>
        <taxon>Actinomycetota</taxon>
        <taxon>Actinomycetes</taxon>
        <taxon>Kitasatosporales</taxon>
        <taxon>Streptomycetaceae</taxon>
        <taxon>Kitasatospora</taxon>
    </lineage>
</organism>
<keyword evidence="3" id="KW-1185">Reference proteome</keyword>
<evidence type="ECO:0000256" key="1">
    <source>
        <dbReference type="SAM" id="MobiDB-lite"/>
    </source>
</evidence>
<dbReference type="AlphaFoldDB" id="E4NAL4"/>
<dbReference type="STRING" id="452652.KSE_24280"/>
<dbReference type="Proteomes" id="UP000007076">
    <property type="component" value="Chromosome"/>
</dbReference>
<sequence>MVIRAGRGMPAGPGGRPLGPLLDDWRHRIDQRGDDSSAQIREAWRTGSLCGQREREARRRETVELFVTLADG</sequence>
<reference evidence="2 3" key="1">
    <citation type="journal article" date="2010" name="DNA Res.">
        <title>Genome sequence of Kitasatospora setae NBRC 14216T: an evolutionary snapshot of the family Streptomycetaceae.</title>
        <authorList>
            <person name="Ichikawa N."/>
            <person name="Oguchi A."/>
            <person name="Ikeda H."/>
            <person name="Ishikawa J."/>
            <person name="Kitani S."/>
            <person name="Watanabe Y."/>
            <person name="Nakamura S."/>
            <person name="Katano Y."/>
            <person name="Kishi E."/>
            <person name="Sasagawa M."/>
            <person name="Ankai A."/>
            <person name="Fukui S."/>
            <person name="Hashimoto Y."/>
            <person name="Kamata S."/>
            <person name="Otoguro M."/>
            <person name="Tanikawa S."/>
            <person name="Nihira T."/>
            <person name="Horinouchi S."/>
            <person name="Ohnishi Y."/>
            <person name="Hayakawa M."/>
            <person name="Kuzuyama T."/>
            <person name="Arisawa A."/>
            <person name="Nomoto F."/>
            <person name="Miura H."/>
            <person name="Takahashi Y."/>
            <person name="Fujita N."/>
        </authorList>
    </citation>
    <scope>NUCLEOTIDE SEQUENCE [LARGE SCALE GENOMIC DNA]</scope>
    <source>
        <strain evidence="3">ATCC 33774 / DSM 43861 / JCM 3304 / KCC A-0304 / NBRC 14216 / KM-6054</strain>
    </source>
</reference>
<dbReference type="RefSeq" id="WP_014135561.1">
    <property type="nucleotide sequence ID" value="NC_016109.1"/>
</dbReference>
<dbReference type="EMBL" id="AP010968">
    <property type="protein sequence ID" value="BAJ28245.1"/>
    <property type="molecule type" value="Genomic_DNA"/>
</dbReference>